<evidence type="ECO:0000313" key="3">
    <source>
        <dbReference type="EMBL" id="GLK77829.1"/>
    </source>
</evidence>
<dbReference type="Proteomes" id="UP001143364">
    <property type="component" value="Unassembled WGS sequence"/>
</dbReference>
<keyword evidence="4" id="KW-1185">Reference proteome</keyword>
<sequence>MIARIASLFRRSPFSAAKDTIAAIMVTAATLAVSAPARGADIQRVVTPAGAEAWLVQENAVPLVAVEIAFRGGSAQDPDGKEGLASLMSTLFDEGAGEMSASAFQQRLEETAIELSFSSNRDGLTASLRTLPENIDEAFRLLGLALSKPRFDDDAVNRMRGQLSAQIRRNALDPDDLAGRSFFAAAFPGHPYSRPSRGTVTSLAAVTRDDLVAAHKRLMARDNVVIGVVGAITPERLKGLVDGALAGLPEKAGLKQVPTVAPAGAGRAEVTELDVPQTSIIFGRPGPLRDDDDFIAAYVVNHILGGGTFSSRLFNEVREKRGLAYSVYSYLQPFDHGGLLLGGVATRNDRAGQSIDLIRAEFARMAKDGPTQEELDSAKRYLIGSYALRFDTSSKVANQLVQLQLDHLGIDYITRRNDLVSAVTLDQVKAAARKLLGDGSLLVVAVGKPAGLDGAETRPAPQPEALR</sequence>
<comment type="caution">
    <text evidence="3">The sequence shown here is derived from an EMBL/GenBank/DDBJ whole genome shotgun (WGS) entry which is preliminary data.</text>
</comment>
<feature type="domain" description="Peptidase M16 N-terminal" evidence="1">
    <location>
        <begin position="60"/>
        <end position="198"/>
    </location>
</feature>
<dbReference type="Pfam" id="PF05193">
    <property type="entry name" value="Peptidase_M16_C"/>
    <property type="match status" value="1"/>
</dbReference>
<dbReference type="AlphaFoldDB" id="A0A9W6N477"/>
<dbReference type="GO" id="GO:0046872">
    <property type="term" value="F:metal ion binding"/>
    <property type="evidence" value="ECO:0007669"/>
    <property type="project" value="InterPro"/>
</dbReference>
<dbReference type="Gene3D" id="3.30.830.10">
    <property type="entry name" value="Metalloenzyme, LuxS/M16 peptidase-like"/>
    <property type="match status" value="2"/>
</dbReference>
<proteinExistence type="predicted"/>
<dbReference type="SUPFAM" id="SSF63411">
    <property type="entry name" value="LuxS/MPP-like metallohydrolase"/>
    <property type="match status" value="2"/>
</dbReference>
<organism evidence="3 4">
    <name type="scientific">Methylopila jiangsuensis</name>
    <dbReference type="NCBI Taxonomy" id="586230"/>
    <lineage>
        <taxon>Bacteria</taxon>
        <taxon>Pseudomonadati</taxon>
        <taxon>Pseudomonadota</taxon>
        <taxon>Alphaproteobacteria</taxon>
        <taxon>Hyphomicrobiales</taxon>
        <taxon>Methylopilaceae</taxon>
        <taxon>Methylopila</taxon>
    </lineage>
</organism>
<dbReference type="Pfam" id="PF00675">
    <property type="entry name" value="Peptidase_M16"/>
    <property type="match status" value="1"/>
</dbReference>
<dbReference type="EMBL" id="BSFK01000016">
    <property type="protein sequence ID" value="GLK77829.1"/>
    <property type="molecule type" value="Genomic_DNA"/>
</dbReference>
<protein>
    <submittedName>
        <fullName evidence="3">Peptidase M16</fullName>
    </submittedName>
</protein>
<dbReference type="InterPro" id="IPR011765">
    <property type="entry name" value="Pept_M16_N"/>
</dbReference>
<evidence type="ECO:0000313" key="4">
    <source>
        <dbReference type="Proteomes" id="UP001143364"/>
    </source>
</evidence>
<dbReference type="InterPro" id="IPR050361">
    <property type="entry name" value="MPP/UQCRC_Complex"/>
</dbReference>
<accession>A0A9W6N477</accession>
<gene>
    <name evidence="3" type="ORF">GCM10008171_30830</name>
</gene>
<dbReference type="PANTHER" id="PTHR11851">
    <property type="entry name" value="METALLOPROTEASE"/>
    <property type="match status" value="1"/>
</dbReference>
<reference evidence="3" key="1">
    <citation type="journal article" date="2014" name="Int. J. Syst. Evol. Microbiol.">
        <title>Complete genome sequence of Corynebacterium casei LMG S-19264T (=DSM 44701T), isolated from a smear-ripened cheese.</title>
        <authorList>
            <consortium name="US DOE Joint Genome Institute (JGI-PGF)"/>
            <person name="Walter F."/>
            <person name="Albersmeier A."/>
            <person name="Kalinowski J."/>
            <person name="Ruckert C."/>
        </authorList>
    </citation>
    <scope>NUCLEOTIDE SEQUENCE</scope>
    <source>
        <strain evidence="3">VKM B-2555</strain>
    </source>
</reference>
<dbReference type="InterPro" id="IPR007863">
    <property type="entry name" value="Peptidase_M16_C"/>
</dbReference>
<reference evidence="3" key="2">
    <citation type="submission" date="2023-01" db="EMBL/GenBank/DDBJ databases">
        <authorList>
            <person name="Sun Q."/>
            <person name="Evtushenko L."/>
        </authorList>
    </citation>
    <scope>NUCLEOTIDE SEQUENCE</scope>
    <source>
        <strain evidence="3">VKM B-2555</strain>
    </source>
</reference>
<evidence type="ECO:0000259" key="1">
    <source>
        <dbReference type="Pfam" id="PF00675"/>
    </source>
</evidence>
<dbReference type="InterPro" id="IPR011249">
    <property type="entry name" value="Metalloenz_LuxS/M16"/>
</dbReference>
<feature type="domain" description="Peptidase M16 C-terminal" evidence="2">
    <location>
        <begin position="206"/>
        <end position="381"/>
    </location>
</feature>
<name>A0A9W6N477_9HYPH</name>
<evidence type="ECO:0000259" key="2">
    <source>
        <dbReference type="Pfam" id="PF05193"/>
    </source>
</evidence>
<dbReference type="PANTHER" id="PTHR11851:SF224">
    <property type="entry name" value="PROCESSING PROTEASE"/>
    <property type="match status" value="1"/>
</dbReference>